<comment type="caution">
    <text evidence="1">The sequence shown here is derived from an EMBL/GenBank/DDBJ whole genome shotgun (WGS) entry which is preliminary data.</text>
</comment>
<sequence length="49" mass="5612">MEKVKRGQTVRLGRVLAKVKRVYKNTLVIETRGGRLRVAREDVDMAWGA</sequence>
<gene>
    <name evidence="1" type="ORF">MS5N3_36700</name>
</gene>
<evidence type="ECO:0000313" key="1">
    <source>
        <dbReference type="EMBL" id="GBO86219.1"/>
    </source>
</evidence>
<dbReference type="AlphaFoldDB" id="A0A5M3PU24"/>
<name>A0A5M3PU24_9GAMM</name>
<protein>
    <submittedName>
        <fullName evidence="1">Uncharacterized protein</fullName>
    </submittedName>
</protein>
<keyword evidence="2" id="KW-1185">Reference proteome</keyword>
<dbReference type="RefSeq" id="WP_153634927.1">
    <property type="nucleotide sequence ID" value="NZ_BGZH01000006.1"/>
</dbReference>
<evidence type="ECO:0000313" key="2">
    <source>
        <dbReference type="Proteomes" id="UP000340077"/>
    </source>
</evidence>
<reference evidence="1 2" key="1">
    <citation type="journal article" date="2019" name="J. Gen. Appl. Microbiol.">
        <title>Aerobic degradation of cis-dichloroethene by the marine bacterium Marinobacter salsuginis strain 5N-3.</title>
        <authorList>
            <person name="Inoue Y."/>
            <person name="Fukunaga Y."/>
            <person name="Katsumata H."/>
            <person name="Ohji S."/>
            <person name="Hosoyama A."/>
            <person name="Mori K."/>
            <person name="Ando K."/>
        </authorList>
    </citation>
    <scope>NUCLEOTIDE SEQUENCE [LARGE SCALE GENOMIC DNA]</scope>
    <source>
        <strain evidence="1 2">5N-3</strain>
    </source>
</reference>
<dbReference type="EMBL" id="BGZH01000006">
    <property type="protein sequence ID" value="GBO86219.1"/>
    <property type="molecule type" value="Genomic_DNA"/>
</dbReference>
<proteinExistence type="predicted"/>
<dbReference type="Proteomes" id="UP000340077">
    <property type="component" value="Unassembled WGS sequence"/>
</dbReference>
<accession>A0A5M3PU24</accession>
<organism evidence="1 2">
    <name type="scientific">Marinobacter salsuginis</name>
    <dbReference type="NCBI Taxonomy" id="418719"/>
    <lineage>
        <taxon>Bacteria</taxon>
        <taxon>Pseudomonadati</taxon>
        <taxon>Pseudomonadota</taxon>
        <taxon>Gammaproteobacteria</taxon>
        <taxon>Pseudomonadales</taxon>
        <taxon>Marinobacteraceae</taxon>
        <taxon>Marinobacter</taxon>
    </lineage>
</organism>